<accession>A0ABR5APL5</accession>
<dbReference type="Proteomes" id="UP000031982">
    <property type="component" value="Unassembled WGS sequence"/>
</dbReference>
<protein>
    <submittedName>
        <fullName evidence="1">Uncharacterized protein</fullName>
    </submittedName>
</protein>
<proteinExistence type="predicted"/>
<organism evidence="1 2">
    <name type="scientific">Bacillus badius</name>
    <dbReference type="NCBI Taxonomy" id="1455"/>
    <lineage>
        <taxon>Bacteria</taxon>
        <taxon>Bacillati</taxon>
        <taxon>Bacillota</taxon>
        <taxon>Bacilli</taxon>
        <taxon>Bacillales</taxon>
        <taxon>Bacillaceae</taxon>
        <taxon>Pseudobacillus</taxon>
    </lineage>
</organism>
<keyword evidence="2" id="KW-1185">Reference proteome</keyword>
<evidence type="ECO:0000313" key="2">
    <source>
        <dbReference type="Proteomes" id="UP000031982"/>
    </source>
</evidence>
<reference evidence="1 2" key="1">
    <citation type="submission" date="2015-01" db="EMBL/GenBank/DDBJ databases">
        <title>Genome Assembly of Bacillus badius MTCC 1458.</title>
        <authorList>
            <person name="Verma A."/>
            <person name="Khatri I."/>
            <person name="Mual P."/>
            <person name="Subramanian S."/>
            <person name="Krishnamurthi S."/>
        </authorList>
    </citation>
    <scope>NUCLEOTIDE SEQUENCE [LARGE SCALE GENOMIC DNA]</scope>
    <source>
        <strain evidence="1 2">MTCC 1458</strain>
    </source>
</reference>
<evidence type="ECO:0000313" key="1">
    <source>
        <dbReference type="EMBL" id="KIL75793.1"/>
    </source>
</evidence>
<sequence length="61" mass="6554">MLVPVFALIIYRSASAYTKQQKGKKAVSKTDSLKLSQWAAVVAALDFVGALPLLITKKFAG</sequence>
<name>A0ABR5APL5_BACBA</name>
<dbReference type="EMBL" id="JXLP01000022">
    <property type="protein sequence ID" value="KIL75793.1"/>
    <property type="molecule type" value="Genomic_DNA"/>
</dbReference>
<comment type="caution">
    <text evidence="1">The sequence shown here is derived from an EMBL/GenBank/DDBJ whole genome shotgun (WGS) entry which is preliminary data.</text>
</comment>
<gene>
    <name evidence="1" type="ORF">SD77_2742</name>
</gene>